<dbReference type="InterPro" id="IPR019757">
    <property type="entry name" value="Pept_S26A_signal_pept_1_Lys-AS"/>
</dbReference>
<reference evidence="9 10" key="1">
    <citation type="submission" date="2016-07" db="EMBL/GenBank/DDBJ databases">
        <title>Genome and transcriptome analysis of iron-reducing fermentative bacteria Anoxybacter fermentans.</title>
        <authorList>
            <person name="Zeng X."/>
            <person name="Shao Z."/>
        </authorList>
    </citation>
    <scope>NUCLEOTIDE SEQUENCE [LARGE SCALE GENOMIC DNA]</scope>
    <source>
        <strain evidence="9 10">DY22613</strain>
    </source>
</reference>
<evidence type="ECO:0000259" key="8">
    <source>
        <dbReference type="Pfam" id="PF10502"/>
    </source>
</evidence>
<keyword evidence="7" id="KW-1133">Transmembrane helix</keyword>
<dbReference type="PANTHER" id="PTHR43390:SF1">
    <property type="entry name" value="CHLOROPLAST PROCESSING PEPTIDASE"/>
    <property type="match status" value="1"/>
</dbReference>
<feature type="active site" evidence="6">
    <location>
        <position position="82"/>
    </location>
</feature>
<evidence type="ECO:0000256" key="2">
    <source>
        <dbReference type="ARBA" id="ARBA00004401"/>
    </source>
</evidence>
<dbReference type="GO" id="GO:0004252">
    <property type="term" value="F:serine-type endopeptidase activity"/>
    <property type="evidence" value="ECO:0007669"/>
    <property type="project" value="InterPro"/>
</dbReference>
<dbReference type="InterPro" id="IPR019533">
    <property type="entry name" value="Peptidase_S26"/>
</dbReference>
<dbReference type="SUPFAM" id="SSF51306">
    <property type="entry name" value="LexA/Signal peptidase"/>
    <property type="match status" value="1"/>
</dbReference>
<dbReference type="GO" id="GO:0006465">
    <property type="term" value="P:signal peptide processing"/>
    <property type="evidence" value="ECO:0007669"/>
    <property type="project" value="InterPro"/>
</dbReference>
<evidence type="ECO:0000256" key="7">
    <source>
        <dbReference type="RuleBase" id="RU362042"/>
    </source>
</evidence>
<dbReference type="EMBL" id="CP016379">
    <property type="protein sequence ID" value="AZR73106.1"/>
    <property type="molecule type" value="Genomic_DNA"/>
</dbReference>
<keyword evidence="5 7" id="KW-0378">Hydrolase</keyword>
<comment type="similarity">
    <text evidence="3 7">Belongs to the peptidase S26 family.</text>
</comment>
<organism evidence="9 10">
    <name type="scientific">Anoxybacter fermentans</name>
    <dbReference type="NCBI Taxonomy" id="1323375"/>
    <lineage>
        <taxon>Bacteria</taxon>
        <taxon>Bacillati</taxon>
        <taxon>Bacillota</taxon>
        <taxon>Clostridia</taxon>
        <taxon>Halanaerobiales</taxon>
        <taxon>Anoxybacter</taxon>
    </lineage>
</organism>
<keyword evidence="7" id="KW-0472">Membrane</keyword>
<evidence type="ECO:0000256" key="1">
    <source>
        <dbReference type="ARBA" id="ARBA00000677"/>
    </source>
</evidence>
<keyword evidence="10" id="KW-1185">Reference proteome</keyword>
<feature type="domain" description="Peptidase S26" evidence="8">
    <location>
        <begin position="9"/>
        <end position="166"/>
    </location>
</feature>
<dbReference type="InterPro" id="IPR000223">
    <property type="entry name" value="Pept_S26A_signal_pept_1"/>
</dbReference>
<dbReference type="NCBIfam" id="TIGR02227">
    <property type="entry name" value="sigpep_I_bact"/>
    <property type="match status" value="1"/>
</dbReference>
<dbReference type="GO" id="GO:0005886">
    <property type="term" value="C:plasma membrane"/>
    <property type="evidence" value="ECO:0007669"/>
    <property type="project" value="UniProtKB-SubCell"/>
</dbReference>
<dbReference type="KEGG" id="aft:BBF96_06735"/>
<feature type="active site" evidence="6">
    <location>
        <position position="39"/>
    </location>
</feature>
<evidence type="ECO:0000256" key="3">
    <source>
        <dbReference type="ARBA" id="ARBA00009370"/>
    </source>
</evidence>
<dbReference type="Pfam" id="PF10502">
    <property type="entry name" value="Peptidase_S26"/>
    <property type="match status" value="1"/>
</dbReference>
<dbReference type="EC" id="3.4.21.89" evidence="4 7"/>
<dbReference type="InterPro" id="IPR019758">
    <property type="entry name" value="Pept_S26A_signal_pept_1_CS"/>
</dbReference>
<name>A0A3S9SXM9_9FIRM</name>
<protein>
    <recommendedName>
        <fullName evidence="4 7">Signal peptidase I</fullName>
        <ecNumber evidence="4 7">3.4.21.89</ecNumber>
    </recommendedName>
</protein>
<accession>A0A3S9SXM9</accession>
<proteinExistence type="inferred from homology"/>
<dbReference type="PRINTS" id="PR00727">
    <property type="entry name" value="LEADERPTASE"/>
</dbReference>
<evidence type="ECO:0000313" key="9">
    <source>
        <dbReference type="EMBL" id="AZR73106.1"/>
    </source>
</evidence>
<sequence length="181" mass="20988">MQIQKSQVREFFESIIIAGVLAFFIITFVVQSFVVQGHSMYPSLHDGERLFVNKFIYRFTEPKRGDIIVFSPKGEPGKKYIKRVIGLPGDHIEITKDGSVIVNGQIIKEDYINEKARYGIGHYTVPEKHVFVLGDNRNHSSDSRDIIRVGYVSYKSISGKAFWVYWPLNRIRILRNPEYNF</sequence>
<evidence type="ECO:0000256" key="5">
    <source>
        <dbReference type="ARBA" id="ARBA00022801"/>
    </source>
</evidence>
<comment type="subcellular location">
    <subcellularLocation>
        <location evidence="2">Cell membrane</location>
        <topology evidence="2">Single-pass type II membrane protein</topology>
    </subcellularLocation>
    <subcellularLocation>
        <location evidence="7">Membrane</location>
        <topology evidence="7">Single-pass type II membrane protein</topology>
    </subcellularLocation>
</comment>
<dbReference type="AlphaFoldDB" id="A0A3S9SXM9"/>
<feature type="transmembrane region" description="Helical" evidence="7">
    <location>
        <begin position="12"/>
        <end position="34"/>
    </location>
</feature>
<evidence type="ECO:0000313" key="10">
    <source>
        <dbReference type="Proteomes" id="UP000267250"/>
    </source>
</evidence>
<evidence type="ECO:0000256" key="6">
    <source>
        <dbReference type="PIRSR" id="PIRSR600223-1"/>
    </source>
</evidence>
<gene>
    <name evidence="9" type="ORF">BBF96_06735</name>
</gene>
<dbReference type="Proteomes" id="UP000267250">
    <property type="component" value="Chromosome"/>
</dbReference>
<dbReference type="Gene3D" id="2.10.109.10">
    <property type="entry name" value="Umud Fragment, subunit A"/>
    <property type="match status" value="1"/>
</dbReference>
<dbReference type="GO" id="GO:0009003">
    <property type="term" value="F:signal peptidase activity"/>
    <property type="evidence" value="ECO:0007669"/>
    <property type="project" value="UniProtKB-EC"/>
</dbReference>
<dbReference type="PROSITE" id="PS00760">
    <property type="entry name" value="SPASE_I_2"/>
    <property type="match status" value="1"/>
</dbReference>
<dbReference type="OrthoDB" id="9802919at2"/>
<evidence type="ECO:0000256" key="4">
    <source>
        <dbReference type="ARBA" id="ARBA00013208"/>
    </source>
</evidence>
<dbReference type="InterPro" id="IPR036286">
    <property type="entry name" value="LexA/Signal_pep-like_sf"/>
</dbReference>
<keyword evidence="7" id="KW-0812">Transmembrane</keyword>
<dbReference type="CDD" id="cd06530">
    <property type="entry name" value="S26_SPase_I"/>
    <property type="match status" value="1"/>
</dbReference>
<keyword evidence="7" id="KW-0645">Protease</keyword>
<dbReference type="PANTHER" id="PTHR43390">
    <property type="entry name" value="SIGNAL PEPTIDASE I"/>
    <property type="match status" value="1"/>
</dbReference>
<comment type="catalytic activity">
    <reaction evidence="1 7">
        <text>Cleavage of hydrophobic, N-terminal signal or leader sequences from secreted and periplasmic proteins.</text>
        <dbReference type="EC" id="3.4.21.89"/>
    </reaction>
</comment>
<dbReference type="PROSITE" id="PS00761">
    <property type="entry name" value="SPASE_I_3"/>
    <property type="match status" value="1"/>
</dbReference>
<dbReference type="RefSeq" id="WP_127016438.1">
    <property type="nucleotide sequence ID" value="NZ_CP016379.1"/>
</dbReference>